<dbReference type="GeneID" id="92904930"/>
<dbReference type="EMBL" id="LGVG01000013">
    <property type="protein sequence ID" value="KNE27432.1"/>
    <property type="molecule type" value="Genomic_DNA"/>
</dbReference>
<sequence length="200" mass="22223">MILYLHGFRSSPSSTKARQMADAMAQRGLAALWACPQLPASPRQAIALCMDIAQRQLQGADSPRALTVIGSSLGGFYATWLAEQLGCKAVLLNPAVEAARDLATQVGEHHMYHSNAPFVFLPEYVDELAAIHVPRITQPDRYFLLAATGDEVLDWREMRDRYLGCQQRIVEGSDHGLSDFERWMPEVLEFALGGKQVRPQ</sequence>
<name>A0A0L0R9K6_9BURK</name>
<dbReference type="EMBL" id="JAOCDZ010000006">
    <property type="protein sequence ID" value="MDH0736220.1"/>
    <property type="molecule type" value="Genomic_DNA"/>
</dbReference>
<dbReference type="Gene3D" id="3.40.50.1820">
    <property type="entry name" value="alpha/beta hydrolase"/>
    <property type="match status" value="1"/>
</dbReference>
<organism evidence="2 4">
    <name type="scientific">Achromobacter spanius</name>
    <dbReference type="NCBI Taxonomy" id="217203"/>
    <lineage>
        <taxon>Bacteria</taxon>
        <taxon>Pseudomonadati</taxon>
        <taxon>Pseudomonadota</taxon>
        <taxon>Betaproteobacteria</taxon>
        <taxon>Burkholderiales</taxon>
        <taxon>Alcaligenaceae</taxon>
        <taxon>Achromobacter</taxon>
    </lineage>
</organism>
<dbReference type="SUPFAM" id="SSF53474">
    <property type="entry name" value="alpha/beta-Hydrolases"/>
    <property type="match status" value="1"/>
</dbReference>
<dbReference type="PANTHER" id="PTHR35602">
    <property type="entry name" value="ESTERASE YQIA-RELATED"/>
    <property type="match status" value="1"/>
</dbReference>
<dbReference type="KEGG" id="asw:CVS48_03205"/>
<dbReference type="Proteomes" id="UP001161094">
    <property type="component" value="Unassembled WGS sequence"/>
</dbReference>
<reference evidence="2" key="2">
    <citation type="submission" date="2022-09" db="EMBL/GenBank/DDBJ databases">
        <title>Intensive care unit water sources are persistently colonized with multi-drug resistant bacteria and are the site of extensive horizontal gene transfer of antibiotic resistance genes.</title>
        <authorList>
            <person name="Diorio-Toth L."/>
        </authorList>
    </citation>
    <scope>NUCLEOTIDE SEQUENCE</scope>
    <source>
        <strain evidence="2">GD03843</strain>
    </source>
</reference>
<dbReference type="OrthoDB" id="9814831at2"/>
<protein>
    <submittedName>
        <fullName evidence="2">Esterase</fullName>
    </submittedName>
</protein>
<dbReference type="AlphaFoldDB" id="A0A0L0R9K6"/>
<dbReference type="Pfam" id="PF05728">
    <property type="entry name" value="UPF0227"/>
    <property type="match status" value="1"/>
</dbReference>
<gene>
    <name evidence="1" type="ORF">AFM18_12195</name>
    <name evidence="2" type="ORF">N5D93_10410</name>
</gene>
<reference evidence="1 3" key="1">
    <citation type="submission" date="2015-07" db="EMBL/GenBank/DDBJ databases">
        <title>Draft genome of Achromobacter spanius.</title>
        <authorList>
            <person name="Wang X."/>
        </authorList>
    </citation>
    <scope>NUCLEOTIDE SEQUENCE [LARGE SCALE GENOMIC DNA]</scope>
    <source>
        <strain evidence="1 3">CGMCC9173</strain>
    </source>
</reference>
<evidence type="ECO:0000313" key="1">
    <source>
        <dbReference type="EMBL" id="KNE27432.1"/>
    </source>
</evidence>
<accession>A0A0L0R9K6</accession>
<evidence type="ECO:0000313" key="2">
    <source>
        <dbReference type="EMBL" id="MDH0736220.1"/>
    </source>
</evidence>
<proteinExistence type="predicted"/>
<evidence type="ECO:0000313" key="3">
    <source>
        <dbReference type="Proteomes" id="UP000037511"/>
    </source>
</evidence>
<dbReference type="PANTHER" id="PTHR35602:SF3">
    <property type="entry name" value="ESTERASE YQIA"/>
    <property type="match status" value="1"/>
</dbReference>
<evidence type="ECO:0000313" key="4">
    <source>
        <dbReference type="Proteomes" id="UP001161094"/>
    </source>
</evidence>
<dbReference type="InterPro" id="IPR029058">
    <property type="entry name" value="AB_hydrolase_fold"/>
</dbReference>
<comment type="caution">
    <text evidence="2">The sequence shown here is derived from an EMBL/GenBank/DDBJ whole genome shotgun (WGS) entry which is preliminary data.</text>
</comment>
<dbReference type="InterPro" id="IPR008886">
    <property type="entry name" value="UPF0227/Esterase_YqiA"/>
</dbReference>
<dbReference type="Proteomes" id="UP000037511">
    <property type="component" value="Unassembled WGS sequence"/>
</dbReference>
<dbReference type="RefSeq" id="WP_050447091.1">
    <property type="nucleotide sequence ID" value="NZ_CADIJT010000014.1"/>
</dbReference>